<feature type="domain" description="SMP-LTD" evidence="10">
    <location>
        <begin position="1"/>
        <end position="297"/>
    </location>
</feature>
<dbReference type="PANTHER" id="PTHR28204:SF1">
    <property type="entry name" value="MITOCHONDRIAL DISTRIBUTION AND MORPHOLOGY PROTEIN 12"/>
    <property type="match status" value="1"/>
</dbReference>
<feature type="region of interest" description="Disordered" evidence="9">
    <location>
        <begin position="68"/>
        <end position="96"/>
    </location>
</feature>
<dbReference type="GO" id="GO:0007005">
    <property type="term" value="P:mitochondrion organization"/>
    <property type="evidence" value="ECO:0007669"/>
    <property type="project" value="InterPro"/>
</dbReference>
<keyword evidence="5" id="KW-0445">Lipid transport</keyword>
<dbReference type="Proteomes" id="UP001216638">
    <property type="component" value="Chromosome 1"/>
</dbReference>
<keyword evidence="4" id="KW-0256">Endoplasmic reticulum</keyword>
<dbReference type="GO" id="GO:0015914">
    <property type="term" value="P:phospholipid transport"/>
    <property type="evidence" value="ECO:0007669"/>
    <property type="project" value="TreeGrafter"/>
</dbReference>
<dbReference type="PANTHER" id="PTHR28204">
    <property type="entry name" value="MITOCHONDRIAL DISTRIBUTION AND MORPHOLOGY PROTEIN 12"/>
    <property type="match status" value="1"/>
</dbReference>
<dbReference type="Pfam" id="PF26544">
    <property type="entry name" value="Mdm12"/>
    <property type="match status" value="1"/>
</dbReference>
<dbReference type="InterPro" id="IPR027532">
    <property type="entry name" value="Mdm12"/>
</dbReference>
<gene>
    <name evidence="11" type="primary">MDM12_1</name>
    <name evidence="11" type="ORF">MBRA1_001071</name>
</gene>
<proteinExistence type="predicted"/>
<organism evidence="11 12">
    <name type="scientific">Malassezia brasiliensis</name>
    <dbReference type="NCBI Taxonomy" id="1821822"/>
    <lineage>
        <taxon>Eukaryota</taxon>
        <taxon>Fungi</taxon>
        <taxon>Dikarya</taxon>
        <taxon>Basidiomycota</taxon>
        <taxon>Ustilaginomycotina</taxon>
        <taxon>Malasseziomycetes</taxon>
        <taxon>Malasseziales</taxon>
        <taxon>Malasseziaceae</taxon>
        <taxon>Malassezia</taxon>
    </lineage>
</organism>
<evidence type="ECO:0000313" key="11">
    <source>
        <dbReference type="EMBL" id="WFC94441.1"/>
    </source>
</evidence>
<feature type="compositionally biased region" description="Polar residues" evidence="9">
    <location>
        <begin position="69"/>
        <end position="89"/>
    </location>
</feature>
<evidence type="ECO:0000256" key="6">
    <source>
        <dbReference type="ARBA" id="ARBA00023121"/>
    </source>
</evidence>
<dbReference type="GO" id="GO:0008289">
    <property type="term" value="F:lipid binding"/>
    <property type="evidence" value="ECO:0007669"/>
    <property type="project" value="UniProtKB-KW"/>
</dbReference>
<evidence type="ECO:0000313" key="12">
    <source>
        <dbReference type="Proteomes" id="UP001216638"/>
    </source>
</evidence>
<feature type="compositionally biased region" description="Acidic residues" evidence="9">
    <location>
        <begin position="115"/>
        <end position="126"/>
    </location>
</feature>
<dbReference type="InterPro" id="IPR031468">
    <property type="entry name" value="SMP_LBD"/>
</dbReference>
<keyword evidence="12" id="KW-1185">Reference proteome</keyword>
<keyword evidence="3" id="KW-1000">Mitochondrion outer membrane</keyword>
<dbReference type="AlphaFoldDB" id="A0AAF0IP38"/>
<evidence type="ECO:0000256" key="8">
    <source>
        <dbReference type="ARBA" id="ARBA00023136"/>
    </source>
</evidence>
<name>A0AAF0IP38_9BASI</name>
<feature type="compositionally biased region" description="Polar residues" evidence="9">
    <location>
        <begin position="142"/>
        <end position="157"/>
    </location>
</feature>
<feature type="region of interest" description="Disordered" evidence="9">
    <location>
        <begin position="113"/>
        <end position="157"/>
    </location>
</feature>
<evidence type="ECO:0000256" key="4">
    <source>
        <dbReference type="ARBA" id="ARBA00022824"/>
    </source>
</evidence>
<evidence type="ECO:0000259" key="10">
    <source>
        <dbReference type="PROSITE" id="PS51847"/>
    </source>
</evidence>
<evidence type="ECO:0000256" key="9">
    <source>
        <dbReference type="SAM" id="MobiDB-lite"/>
    </source>
</evidence>
<dbReference type="PROSITE" id="PS51847">
    <property type="entry name" value="SMP"/>
    <property type="match status" value="1"/>
</dbReference>
<keyword evidence="2" id="KW-0813">Transport</keyword>
<protein>
    <submittedName>
        <fullName evidence="11">Mitochondrial distribution and morphology protein 12</fullName>
    </submittedName>
</protein>
<evidence type="ECO:0000256" key="2">
    <source>
        <dbReference type="ARBA" id="ARBA00022448"/>
    </source>
</evidence>
<keyword evidence="8" id="KW-0472">Membrane</keyword>
<dbReference type="GO" id="GO:0032865">
    <property type="term" value="C:ERMES complex"/>
    <property type="evidence" value="ECO:0007669"/>
    <property type="project" value="InterPro"/>
</dbReference>
<dbReference type="GO" id="GO:1990456">
    <property type="term" value="P:mitochondrion-endoplasmic reticulum membrane tethering"/>
    <property type="evidence" value="ECO:0007669"/>
    <property type="project" value="TreeGrafter"/>
</dbReference>
<evidence type="ECO:0000256" key="5">
    <source>
        <dbReference type="ARBA" id="ARBA00023055"/>
    </source>
</evidence>
<accession>A0AAF0IP38</accession>
<dbReference type="EMBL" id="CP119951">
    <property type="protein sequence ID" value="WFC94441.1"/>
    <property type="molecule type" value="Genomic_DNA"/>
</dbReference>
<dbReference type="CDD" id="cd21672">
    <property type="entry name" value="SMP_Mdm12"/>
    <property type="match status" value="1"/>
</dbReference>
<reference evidence="11" key="1">
    <citation type="submission" date="2023-03" db="EMBL/GenBank/DDBJ databases">
        <title>Mating type loci evolution in Malassezia.</title>
        <authorList>
            <person name="Coelho M.A."/>
        </authorList>
    </citation>
    <scope>NUCLEOTIDE SEQUENCE</scope>
    <source>
        <strain evidence="11">CBS 14135</strain>
    </source>
</reference>
<sequence length="299" mass="32640">MSLELDWSLATQALADRLRDRINELLGSVELPSYMGPMHLHSLEFGTEAPELQVEHIGDVWREFREATASAQRNDPSATASPQTSSVTGMQAPLGPMRMRTFRQYDSELPVSVSADEELSELDDDESMLRWSESGSEAGFTDSGTMASDMPSATSASGLPSLQAHVRVQWLSGSVRAGLTTTLQIHQGDTAIMTLPISVLLTSLEVVGQAVIALDGEHRCVYVTLCEDERAREASGGRARHKAVRIVPFLGFDSRIGEPTRHVLENVGKVERFAGDVVRQLLEAELVFPNFYTLALPGS</sequence>
<comment type="subcellular location">
    <subcellularLocation>
        <location evidence="1">Membrane</location>
    </subcellularLocation>
</comment>
<evidence type="ECO:0000256" key="1">
    <source>
        <dbReference type="ARBA" id="ARBA00004370"/>
    </source>
</evidence>
<evidence type="ECO:0000256" key="3">
    <source>
        <dbReference type="ARBA" id="ARBA00022787"/>
    </source>
</evidence>
<keyword evidence="6" id="KW-0446">Lipid-binding</keyword>
<evidence type="ECO:0000256" key="7">
    <source>
        <dbReference type="ARBA" id="ARBA00023128"/>
    </source>
</evidence>
<keyword evidence="7" id="KW-0496">Mitochondrion</keyword>